<dbReference type="EMBL" id="AP014648">
    <property type="protein sequence ID" value="BAQ18269.1"/>
    <property type="molecule type" value="Genomic_DNA"/>
</dbReference>
<evidence type="ECO:0000313" key="3">
    <source>
        <dbReference type="Proteomes" id="UP000031643"/>
    </source>
</evidence>
<dbReference type="HOGENOM" id="CLU_2012572_0_0_5"/>
<feature type="compositionally biased region" description="Gly residues" evidence="1">
    <location>
        <begin position="114"/>
        <end position="123"/>
    </location>
</feature>
<proteinExistence type="predicted"/>
<accession>A0A0A8K8F6</accession>
<dbReference type="KEGG" id="mcg:GL4_2836"/>
<keyword evidence="3" id="KW-1185">Reference proteome</keyword>
<evidence type="ECO:0000256" key="1">
    <source>
        <dbReference type="SAM" id="MobiDB-lite"/>
    </source>
</evidence>
<name>A0A0A8K8F6_9HYPH</name>
<dbReference type="Proteomes" id="UP000031643">
    <property type="component" value="Chromosome"/>
</dbReference>
<dbReference type="AlphaFoldDB" id="A0A0A8K8F6"/>
<organism evidence="2 3">
    <name type="scientific">Methyloceanibacter caenitepidi</name>
    <dbReference type="NCBI Taxonomy" id="1384459"/>
    <lineage>
        <taxon>Bacteria</taxon>
        <taxon>Pseudomonadati</taxon>
        <taxon>Pseudomonadota</taxon>
        <taxon>Alphaproteobacteria</taxon>
        <taxon>Hyphomicrobiales</taxon>
        <taxon>Hyphomicrobiaceae</taxon>
        <taxon>Methyloceanibacter</taxon>
    </lineage>
</organism>
<dbReference type="OrthoDB" id="8456945at2"/>
<dbReference type="InterPro" id="IPR045516">
    <property type="entry name" value="DUF6477"/>
</dbReference>
<evidence type="ECO:0000313" key="2">
    <source>
        <dbReference type="EMBL" id="BAQ18269.1"/>
    </source>
</evidence>
<gene>
    <name evidence="2" type="ORF">GL4_2836</name>
</gene>
<dbReference type="Pfam" id="PF20083">
    <property type="entry name" value="DUF6477"/>
    <property type="match status" value="1"/>
</dbReference>
<protein>
    <submittedName>
        <fullName evidence="2">Uncharacterized protein</fullName>
    </submittedName>
</protein>
<sequence length="123" mass="12990">MHGPSPARLAACERAGTSYRDRAIANAAARYDRRRHLPKILGTAPQDLVDFSVKGTRALIAGLTRLARNSARAGSAGHWSYDPNNHIEILGALRAERARLATQMQSASDPSIGAAGGKSGIST</sequence>
<reference evidence="2 3" key="1">
    <citation type="submission" date="2014-09" db="EMBL/GenBank/DDBJ databases">
        <title>Genome sequencing of Methyloceanibacter caenitepidi Gela4.</title>
        <authorList>
            <person name="Takeuchi M."/>
            <person name="Susumu S."/>
            <person name="Kamagata Y."/>
            <person name="Oshima K."/>
            <person name="Hattori M."/>
            <person name="Iwasaki W."/>
        </authorList>
    </citation>
    <scope>NUCLEOTIDE SEQUENCE [LARGE SCALE GENOMIC DNA]</scope>
    <source>
        <strain evidence="2 3">Gela4</strain>
    </source>
</reference>
<feature type="region of interest" description="Disordered" evidence="1">
    <location>
        <begin position="101"/>
        <end position="123"/>
    </location>
</feature>